<dbReference type="EMBL" id="UINC01144805">
    <property type="protein sequence ID" value="SVD34548.1"/>
    <property type="molecule type" value="Genomic_DNA"/>
</dbReference>
<gene>
    <name evidence="2" type="ORF">METZ01_LOCUS387402</name>
</gene>
<reference evidence="2" key="1">
    <citation type="submission" date="2018-05" db="EMBL/GenBank/DDBJ databases">
        <authorList>
            <person name="Lanie J.A."/>
            <person name="Ng W.-L."/>
            <person name="Kazmierczak K.M."/>
            <person name="Andrzejewski T.M."/>
            <person name="Davidsen T.M."/>
            <person name="Wayne K.J."/>
            <person name="Tettelin H."/>
            <person name="Glass J.I."/>
            <person name="Rusch D."/>
            <person name="Podicherti R."/>
            <person name="Tsui H.-C.T."/>
            <person name="Winkler M.E."/>
        </authorList>
    </citation>
    <scope>NUCLEOTIDE SEQUENCE</scope>
</reference>
<evidence type="ECO:0000313" key="2">
    <source>
        <dbReference type="EMBL" id="SVD34548.1"/>
    </source>
</evidence>
<evidence type="ECO:0000256" key="1">
    <source>
        <dbReference type="SAM" id="MobiDB-lite"/>
    </source>
</evidence>
<feature type="region of interest" description="Disordered" evidence="1">
    <location>
        <begin position="1"/>
        <end position="41"/>
    </location>
</feature>
<name>A0A382ULH2_9ZZZZ</name>
<sequence>MLKLAGAEGASTPQTLRLRDRGEMSLWKDGATTDASDNYSK</sequence>
<dbReference type="AlphaFoldDB" id="A0A382ULH2"/>
<accession>A0A382ULH2</accession>
<protein>
    <submittedName>
        <fullName evidence="2">Uncharacterized protein</fullName>
    </submittedName>
</protein>
<proteinExistence type="predicted"/>
<organism evidence="2">
    <name type="scientific">marine metagenome</name>
    <dbReference type="NCBI Taxonomy" id="408172"/>
    <lineage>
        <taxon>unclassified sequences</taxon>
        <taxon>metagenomes</taxon>
        <taxon>ecological metagenomes</taxon>
    </lineage>
</organism>